<name>A0ACB9SKD1_HOLOL</name>
<protein>
    <submittedName>
        <fullName evidence="1">Uncharacterized protein</fullName>
    </submittedName>
</protein>
<sequence>MKKLEIILNNSAYFLEFDRDSFDAITNDQNNLIAYVKQLISNKLIEETCINSLHLIRNDELKRIEIPAANISAIEVDVENVTEDTLWNDSATKLLLDKYQLYLSKVGPMGQFKKKKKMWEQISVDLFDILGNSKTSMHGASPKIIQFEQDIEKINMIDDSVQPEILMGVRKCLQIKKTNEEELNSDNEQNSHTFESSTDNDKYSRKRKRDLGQILWDIQNKKEEEKNKRHQEKMALLREIDQNLLKNNASNSSKDEKVFSTTENHVAASLTSEDLRIL</sequence>
<organism evidence="1 2">
    <name type="scientific">Holotrichia oblita</name>
    <name type="common">Chafer beetle</name>
    <dbReference type="NCBI Taxonomy" id="644536"/>
    <lineage>
        <taxon>Eukaryota</taxon>
        <taxon>Metazoa</taxon>
        <taxon>Ecdysozoa</taxon>
        <taxon>Arthropoda</taxon>
        <taxon>Hexapoda</taxon>
        <taxon>Insecta</taxon>
        <taxon>Pterygota</taxon>
        <taxon>Neoptera</taxon>
        <taxon>Endopterygota</taxon>
        <taxon>Coleoptera</taxon>
        <taxon>Polyphaga</taxon>
        <taxon>Scarabaeiformia</taxon>
        <taxon>Scarabaeidae</taxon>
        <taxon>Melolonthinae</taxon>
        <taxon>Holotrichia</taxon>
    </lineage>
</organism>
<reference evidence="1" key="1">
    <citation type="submission" date="2022-04" db="EMBL/GenBank/DDBJ databases">
        <title>Chromosome-scale genome assembly of Holotrichia oblita Faldermann.</title>
        <authorList>
            <person name="Rongchong L."/>
        </authorList>
    </citation>
    <scope>NUCLEOTIDE SEQUENCE</scope>
    <source>
        <strain evidence="1">81SQS9</strain>
    </source>
</reference>
<accession>A0ACB9SKD1</accession>
<evidence type="ECO:0000313" key="1">
    <source>
        <dbReference type="EMBL" id="KAI4455621.1"/>
    </source>
</evidence>
<dbReference type="Proteomes" id="UP001056778">
    <property type="component" value="Chromosome 9"/>
</dbReference>
<dbReference type="EMBL" id="CM043023">
    <property type="protein sequence ID" value="KAI4455621.1"/>
    <property type="molecule type" value="Genomic_DNA"/>
</dbReference>
<gene>
    <name evidence="1" type="ORF">MML48_9g00011490</name>
</gene>
<proteinExistence type="predicted"/>
<comment type="caution">
    <text evidence="1">The sequence shown here is derived from an EMBL/GenBank/DDBJ whole genome shotgun (WGS) entry which is preliminary data.</text>
</comment>
<keyword evidence="2" id="KW-1185">Reference proteome</keyword>
<evidence type="ECO:0000313" key="2">
    <source>
        <dbReference type="Proteomes" id="UP001056778"/>
    </source>
</evidence>